<accession>A0A182J6J9</accession>
<dbReference type="EnsemblMetazoa" id="AATE012312-RA">
    <property type="protein sequence ID" value="AATE012312-PA.1"/>
    <property type="gene ID" value="AATE012312"/>
</dbReference>
<proteinExistence type="predicted"/>
<evidence type="ECO:0000313" key="1">
    <source>
        <dbReference type="EnsemblMetazoa" id="AATE012312-PA.1"/>
    </source>
</evidence>
<dbReference type="VEuPathDB" id="VectorBase:AATE012312"/>
<organism evidence="1">
    <name type="scientific">Anopheles atroparvus</name>
    <name type="common">European mosquito</name>
    <dbReference type="NCBI Taxonomy" id="41427"/>
    <lineage>
        <taxon>Eukaryota</taxon>
        <taxon>Metazoa</taxon>
        <taxon>Ecdysozoa</taxon>
        <taxon>Arthropoda</taxon>
        <taxon>Hexapoda</taxon>
        <taxon>Insecta</taxon>
        <taxon>Pterygota</taxon>
        <taxon>Neoptera</taxon>
        <taxon>Endopterygota</taxon>
        <taxon>Diptera</taxon>
        <taxon>Nematocera</taxon>
        <taxon>Culicoidea</taxon>
        <taxon>Culicidae</taxon>
        <taxon>Anophelinae</taxon>
        <taxon>Anopheles</taxon>
    </lineage>
</organism>
<sequence>MAGWSLPPSFVPRILASLTSLHTVITMSCTACKLTVEDDAVSCDDPSVPVADVEAFVREQIGTDGTTVVRLLTKGRELGTLNFVSYIRLTDVMPFRPHTRLFYHHRNNTFTLHYYLHTHYHLRFTSHCFTVVGSRFDRDPSHRTFTTGQRLFCALLRRSFTSYR</sequence>
<protein>
    <submittedName>
        <fullName evidence="1">Uncharacterized protein</fullName>
    </submittedName>
</protein>
<reference evidence="1" key="1">
    <citation type="submission" date="2022-08" db="UniProtKB">
        <authorList>
            <consortium name="EnsemblMetazoa"/>
        </authorList>
    </citation>
    <scope>IDENTIFICATION</scope>
    <source>
        <strain evidence="1">EBRO</strain>
    </source>
</reference>
<dbReference type="EMBL" id="AXCP01007927">
    <property type="status" value="NOT_ANNOTATED_CDS"/>
    <property type="molecule type" value="Genomic_DNA"/>
</dbReference>
<dbReference type="AlphaFoldDB" id="A0A182J6J9"/>
<name>A0A182J6J9_ANOAO</name>